<accession>A0A6J6A0D2</accession>
<protein>
    <submittedName>
        <fullName evidence="2">Unannotated protein</fullName>
    </submittedName>
</protein>
<keyword evidence="1" id="KW-0812">Transmembrane</keyword>
<proteinExistence type="predicted"/>
<feature type="transmembrane region" description="Helical" evidence="1">
    <location>
        <begin position="191"/>
        <end position="214"/>
    </location>
</feature>
<dbReference type="PANTHER" id="PTHR37314:SF4">
    <property type="entry name" value="UPF0700 TRANSMEMBRANE PROTEIN YOAK"/>
    <property type="match status" value="1"/>
</dbReference>
<feature type="transmembrane region" description="Helical" evidence="1">
    <location>
        <begin position="118"/>
        <end position="137"/>
    </location>
</feature>
<feature type="transmembrane region" description="Helical" evidence="1">
    <location>
        <begin position="12"/>
        <end position="33"/>
    </location>
</feature>
<gene>
    <name evidence="2" type="ORF">UFOPK3547_01522</name>
</gene>
<keyword evidence="1" id="KW-0472">Membrane</keyword>
<feature type="transmembrane region" description="Helical" evidence="1">
    <location>
        <begin position="220"/>
        <end position="236"/>
    </location>
</feature>
<dbReference type="Pfam" id="PF06912">
    <property type="entry name" value="DUF1275"/>
    <property type="match status" value="1"/>
</dbReference>
<name>A0A6J6A0D2_9ZZZZ</name>
<organism evidence="2">
    <name type="scientific">freshwater metagenome</name>
    <dbReference type="NCBI Taxonomy" id="449393"/>
    <lineage>
        <taxon>unclassified sequences</taxon>
        <taxon>metagenomes</taxon>
        <taxon>ecological metagenomes</taxon>
    </lineage>
</organism>
<evidence type="ECO:0000256" key="1">
    <source>
        <dbReference type="SAM" id="Phobius"/>
    </source>
</evidence>
<keyword evidence="1" id="KW-1133">Transmembrane helix</keyword>
<evidence type="ECO:0000313" key="2">
    <source>
        <dbReference type="EMBL" id="CAB4346929.1"/>
    </source>
</evidence>
<dbReference type="AlphaFoldDB" id="A0A6J6A0D2"/>
<sequence>MSAERIEVRGLLAVAVGLALIAGACDGLAYLALDGLFVANQTGNTVLLGLAVARGDGFATLEYLIAIAAFIAGLAAAALLIEQLTRRGFKHVLSASLVIEALLIAFGALIIQQAGGRLSGGGSELLAGASLALAMGMQTSSLQKVGSWAIRTTFVTGLLTDGTLDLVARGLDAAGTSARSAAIPNKRPLRIVALGFGVVAVYAVGALIAGLMFSWEGGKMLFPVAAFTLLLALLTARMPRPALDRRPTQHGQGQP</sequence>
<dbReference type="PANTHER" id="PTHR37314">
    <property type="entry name" value="SLR0142 PROTEIN"/>
    <property type="match status" value="1"/>
</dbReference>
<feature type="transmembrane region" description="Helical" evidence="1">
    <location>
        <begin position="63"/>
        <end position="81"/>
    </location>
</feature>
<feature type="transmembrane region" description="Helical" evidence="1">
    <location>
        <begin position="93"/>
        <end position="112"/>
    </location>
</feature>
<dbReference type="InterPro" id="IPR010699">
    <property type="entry name" value="DUF1275"/>
</dbReference>
<reference evidence="2" key="1">
    <citation type="submission" date="2020-05" db="EMBL/GenBank/DDBJ databases">
        <authorList>
            <person name="Chiriac C."/>
            <person name="Salcher M."/>
            <person name="Ghai R."/>
            <person name="Kavagutti S V."/>
        </authorList>
    </citation>
    <scope>NUCLEOTIDE SEQUENCE</scope>
</reference>
<dbReference type="PROSITE" id="PS51257">
    <property type="entry name" value="PROKAR_LIPOPROTEIN"/>
    <property type="match status" value="1"/>
</dbReference>
<dbReference type="EMBL" id="CAESAN010000161">
    <property type="protein sequence ID" value="CAB4346929.1"/>
    <property type="molecule type" value="Genomic_DNA"/>
</dbReference>